<reference evidence="2" key="1">
    <citation type="journal article" date="2019" name="Plant J.">
        <title>Chlorella vulgaris genome assembly and annotation reveals the molecular basis for metabolic acclimation to high light conditions.</title>
        <authorList>
            <person name="Cecchin M."/>
            <person name="Marcolungo L."/>
            <person name="Rossato M."/>
            <person name="Girolomoni L."/>
            <person name="Cosentino E."/>
            <person name="Cuine S."/>
            <person name="Li-Beisson Y."/>
            <person name="Delledonne M."/>
            <person name="Ballottari M."/>
        </authorList>
    </citation>
    <scope>NUCLEOTIDE SEQUENCE</scope>
    <source>
        <strain evidence="2">211/11P</strain>
    </source>
</reference>
<feature type="compositionally biased region" description="Low complexity" evidence="1">
    <location>
        <begin position="526"/>
        <end position="544"/>
    </location>
</feature>
<comment type="caution">
    <text evidence="2">The sequence shown here is derived from an EMBL/GenBank/DDBJ whole genome shotgun (WGS) entry which is preliminary data.</text>
</comment>
<feature type="region of interest" description="Disordered" evidence="1">
    <location>
        <begin position="43"/>
        <end position="71"/>
    </location>
</feature>
<name>A0A9D4TH07_CHLVU</name>
<feature type="compositionally biased region" description="Acidic residues" evidence="1">
    <location>
        <begin position="195"/>
        <end position="204"/>
    </location>
</feature>
<feature type="compositionally biased region" description="Low complexity" evidence="1">
    <location>
        <begin position="936"/>
        <end position="978"/>
    </location>
</feature>
<feature type="region of interest" description="Disordered" evidence="1">
    <location>
        <begin position="192"/>
        <end position="293"/>
    </location>
</feature>
<feature type="compositionally biased region" description="Low complexity" evidence="1">
    <location>
        <begin position="413"/>
        <end position="423"/>
    </location>
</feature>
<feature type="compositionally biased region" description="Polar residues" evidence="1">
    <location>
        <begin position="545"/>
        <end position="568"/>
    </location>
</feature>
<feature type="region of interest" description="Disordered" evidence="1">
    <location>
        <begin position="936"/>
        <end position="982"/>
    </location>
</feature>
<feature type="compositionally biased region" description="Low complexity" evidence="1">
    <location>
        <begin position="276"/>
        <end position="286"/>
    </location>
</feature>
<feature type="compositionally biased region" description="Low complexity" evidence="1">
    <location>
        <begin position="208"/>
        <end position="220"/>
    </location>
</feature>
<feature type="region of interest" description="Disordered" evidence="1">
    <location>
        <begin position="120"/>
        <end position="147"/>
    </location>
</feature>
<evidence type="ECO:0000313" key="2">
    <source>
        <dbReference type="EMBL" id="KAI3425276.1"/>
    </source>
</evidence>
<sequence>MSRAPARKPEWLALTPPDRPGSSSGAAQPQEIARVLEYSGSALRRPATAPVTADSQPTRFAATPSQNGSTLTAEPAYKSALARLSIGQVLTAAQAATMDSLPSRRLDALLAGSHCGGVARLSSTAAPPPPPNSRQGVLPLSQRPTAASTALATMQQTLPLCLPLMPSAGSAPPTAAAAAVAESTQPAAAMLSPVAEEDATDASEDPSQPSLLPAQAAGLPAPAPAPAQPAQAAAPPPAAPLRAAAMPPPLSHESLEPEQQEHFRPAAESATLPDSPAAFPPANHAPHQLDPNLGDQLSQRIEQAKVQIRLQLAPMLGLSQALANVESDPLQAAGALEAAAGNSSFAKTDWRPSSCGVSAGPAAAALSAVALRDLLPEAAATAAAEEEPLRVAEGGCASASTWSDVDGEARRPQQQQQQQQQGQSLSLAKSLEAFEQEPEAGSNATEARCLAADVRVIAERAQLVDAGLKAPALQQVLSQALPGGAEAWVGQQRRQAEALVRSECDRLVHSLHGFFDDLLASLQQQQHQQPLLQQQPPSVQPGSLTSTSPASTSGSVPPSTASTAHNNPSSSGGGSRGSTAAVADGDAGAQQLPGDGSRQERGLEDSQDSELELAPTAEVLLEGAGSSTLAGDEACWPSAADLQRQPEQQCLRERQTSEQPRAELEQKHAQECEQLHLQQSEQQEAWEQLAAGAGELQPEPRAQPPQAQQAGGDTAARLRLAAAVELEGQPPDGMPAALSAAGIDPRQQMPPVQAAQLGPAGLGFGSPIKLPSQQHSPARPGNAFACLAVAPPDAPVAVAAAEPPATTPVIAAARQQQQDLGAIAKSLTFGAHPAVTEYATPALELRWGSVNSSAPAPSAAAGTQLRLASSRFEDAFMTARSTAAVPRWSDAATPLAATPLQFSSLRSGSSGGSWPAAHDGRSWSGGSAKLLHSCGGSASSLTTPGSSSQFSRPLSAAAPASSPGPPAAATHDSSLSPLLGGGSGRDLAGITASIRRMAAELRLKQGAMAAAPLLGSVRPVSTRGQLPEAQAAPPPAPVPAASRLGASSSLYLKPLR</sequence>
<accession>A0A9D4TH07</accession>
<proteinExistence type="predicted"/>
<feature type="region of interest" description="Disordered" evidence="1">
    <location>
        <begin position="1"/>
        <end position="30"/>
    </location>
</feature>
<gene>
    <name evidence="2" type="ORF">D9Q98_009043</name>
</gene>
<feature type="compositionally biased region" description="Low complexity" evidence="1">
    <location>
        <begin position="577"/>
        <end position="591"/>
    </location>
</feature>
<protein>
    <submittedName>
        <fullName evidence="2">Uncharacterized protein</fullName>
    </submittedName>
</protein>
<feature type="region of interest" description="Disordered" evidence="1">
    <location>
        <begin position="1021"/>
        <end position="1056"/>
    </location>
</feature>
<feature type="region of interest" description="Disordered" evidence="1">
    <location>
        <begin position="400"/>
        <end position="426"/>
    </location>
</feature>
<evidence type="ECO:0000313" key="3">
    <source>
        <dbReference type="Proteomes" id="UP001055712"/>
    </source>
</evidence>
<keyword evidence="3" id="KW-1185">Reference proteome</keyword>
<dbReference type="EMBL" id="SIDB01000012">
    <property type="protein sequence ID" value="KAI3425276.1"/>
    <property type="molecule type" value="Genomic_DNA"/>
</dbReference>
<reference evidence="2" key="2">
    <citation type="submission" date="2020-11" db="EMBL/GenBank/DDBJ databases">
        <authorList>
            <person name="Cecchin M."/>
            <person name="Marcolungo L."/>
            <person name="Rossato M."/>
            <person name="Girolomoni L."/>
            <person name="Cosentino E."/>
            <person name="Cuine S."/>
            <person name="Li-Beisson Y."/>
            <person name="Delledonne M."/>
            <person name="Ballottari M."/>
        </authorList>
    </citation>
    <scope>NUCLEOTIDE SEQUENCE</scope>
    <source>
        <strain evidence="2">211/11P</strain>
        <tissue evidence="2">Whole cell</tissue>
    </source>
</reference>
<feature type="compositionally biased region" description="Polar residues" evidence="1">
    <location>
        <begin position="53"/>
        <end position="71"/>
    </location>
</feature>
<dbReference type="AlphaFoldDB" id="A0A9D4TH07"/>
<evidence type="ECO:0000256" key="1">
    <source>
        <dbReference type="SAM" id="MobiDB-lite"/>
    </source>
</evidence>
<feature type="region of interest" description="Disordered" evidence="1">
    <location>
        <begin position="526"/>
        <end position="610"/>
    </location>
</feature>
<organism evidence="2 3">
    <name type="scientific">Chlorella vulgaris</name>
    <name type="common">Green alga</name>
    <dbReference type="NCBI Taxonomy" id="3077"/>
    <lineage>
        <taxon>Eukaryota</taxon>
        <taxon>Viridiplantae</taxon>
        <taxon>Chlorophyta</taxon>
        <taxon>core chlorophytes</taxon>
        <taxon>Trebouxiophyceae</taxon>
        <taxon>Chlorellales</taxon>
        <taxon>Chlorellaceae</taxon>
        <taxon>Chlorella clade</taxon>
        <taxon>Chlorella</taxon>
    </lineage>
</organism>
<feature type="compositionally biased region" description="Basic and acidic residues" evidence="1">
    <location>
        <begin position="253"/>
        <end position="265"/>
    </location>
</feature>
<dbReference type="Proteomes" id="UP001055712">
    <property type="component" value="Unassembled WGS sequence"/>
</dbReference>